<reference evidence="1 2" key="1">
    <citation type="journal article" date="2006" name="PLoS Genet.">
        <title>Comparative genomics of emerging human ehrlichiosis agents.</title>
        <authorList>
            <person name="Dunning Hotopp J.C."/>
            <person name="Lin M."/>
            <person name="Madupu R."/>
            <person name="Crabtree J."/>
            <person name="Angiuoli S.V."/>
            <person name="Eisen J.A."/>
            <person name="Seshadri R."/>
            <person name="Ren Q."/>
            <person name="Wu M."/>
            <person name="Utterback T.R."/>
            <person name="Smith S."/>
            <person name="Lewis M."/>
            <person name="Khouri H."/>
            <person name="Zhang C."/>
            <person name="Niu H."/>
            <person name="Lin Q."/>
            <person name="Ohashi N."/>
            <person name="Zhi N."/>
            <person name="Nelson W."/>
            <person name="Brinkac L.M."/>
            <person name="Dodson R.J."/>
            <person name="Rosovitz M.J."/>
            <person name="Sundaram J."/>
            <person name="Daugherty S.C."/>
            <person name="Davidsen T."/>
            <person name="Durkin A.S."/>
            <person name="Gwinn M."/>
            <person name="Haft D.H."/>
            <person name="Selengut J.D."/>
            <person name="Sullivan S.A."/>
            <person name="Zafar N."/>
            <person name="Zhou L."/>
            <person name="Benahmed F."/>
            <person name="Forberger H."/>
            <person name="Halpin R."/>
            <person name="Mulligan S."/>
            <person name="Robinson J."/>
            <person name="White O."/>
            <person name="Rikihisa Y."/>
            <person name="Tettelin H."/>
        </authorList>
    </citation>
    <scope>NUCLEOTIDE SEQUENCE [LARGE SCALE GENOMIC DNA]</scope>
    <source>
        <strain evidence="2">ATCC CRL-10679 / Arkansas</strain>
    </source>
</reference>
<protein>
    <submittedName>
        <fullName evidence="1">NAD-glutamate dehydrogenase family protein, truncation</fullName>
    </submittedName>
</protein>
<evidence type="ECO:0000313" key="1">
    <source>
        <dbReference type="EMBL" id="ABD45404.1"/>
    </source>
</evidence>
<proteinExistence type="predicted"/>
<evidence type="ECO:0000313" key="2">
    <source>
        <dbReference type="Proteomes" id="UP000008320"/>
    </source>
</evidence>
<accession>Q2GG76</accession>
<gene>
    <name evidence="1" type="ordered locus">ECH_0759</name>
</gene>
<dbReference type="HOGENOM" id="CLU_3006976_0_0_5"/>
<dbReference type="KEGG" id="ech:ECH_0759"/>
<organism evidence="1 2">
    <name type="scientific">Ehrlichia chaffeensis (strain ATCC CRL-10679 / Arkansas)</name>
    <dbReference type="NCBI Taxonomy" id="205920"/>
    <lineage>
        <taxon>Bacteria</taxon>
        <taxon>Pseudomonadati</taxon>
        <taxon>Pseudomonadota</taxon>
        <taxon>Alphaproteobacteria</taxon>
        <taxon>Rickettsiales</taxon>
        <taxon>Anaplasmataceae</taxon>
        <taxon>Ehrlichia</taxon>
    </lineage>
</organism>
<sequence>MLNNFNQKIIDSILELIKQEDDCLFKSFVKQFYSFSYDSDITLDTNFFLFITRDLY</sequence>
<name>Q2GG76_EHRCR</name>
<dbReference type="RefSeq" id="WP_011452794.1">
    <property type="nucleotide sequence ID" value="NC_007799.1"/>
</dbReference>
<dbReference type="Proteomes" id="UP000008320">
    <property type="component" value="Chromosome"/>
</dbReference>
<dbReference type="STRING" id="205920.ECH_0759"/>
<keyword evidence="2" id="KW-1185">Reference proteome</keyword>
<dbReference type="EMBL" id="CP000236">
    <property type="protein sequence ID" value="ABD45404.1"/>
    <property type="molecule type" value="Genomic_DNA"/>
</dbReference>
<dbReference type="OrthoDB" id="9758052at2"/>
<dbReference type="AlphaFoldDB" id="Q2GG76"/>
<dbReference type="eggNOG" id="COG2902">
    <property type="taxonomic scope" value="Bacteria"/>
</dbReference>